<dbReference type="InterPro" id="IPR026444">
    <property type="entry name" value="Secre_tail"/>
</dbReference>
<accession>A0A8J7RN95</accession>
<name>A0A8J7RN95_9BACT</name>
<dbReference type="NCBIfam" id="TIGR04183">
    <property type="entry name" value="Por_Secre_tail"/>
    <property type="match status" value="1"/>
</dbReference>
<dbReference type="Pfam" id="PF18962">
    <property type="entry name" value="Por_Secre_tail"/>
    <property type="match status" value="1"/>
</dbReference>
<evidence type="ECO:0000313" key="2">
    <source>
        <dbReference type="EMBL" id="MBP3192859.1"/>
    </source>
</evidence>
<dbReference type="AlphaFoldDB" id="A0A8J7RN95"/>
<gene>
    <name evidence="2" type="ORF">NATSA_09310</name>
</gene>
<dbReference type="RefSeq" id="WP_210511966.1">
    <property type="nucleotide sequence ID" value="NZ_JAFIDN010000006.1"/>
</dbReference>
<dbReference type="EMBL" id="JAFIDN010000006">
    <property type="protein sequence ID" value="MBP3192859.1"/>
    <property type="molecule type" value="Genomic_DNA"/>
</dbReference>
<protein>
    <submittedName>
        <fullName evidence="2">T9SS type A sorting domain-containing protein</fullName>
    </submittedName>
</protein>
<reference evidence="2" key="1">
    <citation type="submission" date="2021-02" db="EMBL/GenBank/DDBJ databases">
        <title>Natronogracilivirga saccharolytica gen. nov. sp. nov. a new anaerobic, haloalkiliphilic carbohydrate-fermenting bacterium from soda lake and proposing of Cyclonatronumiaceae fam. nov. in the phylum Balneolaeota.</title>
        <authorList>
            <person name="Zhilina T.N."/>
            <person name="Sorokin D.Y."/>
            <person name="Zavarzina D.G."/>
            <person name="Toshchakov S.V."/>
            <person name="Kublanov I.V."/>
        </authorList>
    </citation>
    <scope>NUCLEOTIDE SEQUENCE</scope>
    <source>
        <strain evidence="2">Z-1702</strain>
    </source>
</reference>
<evidence type="ECO:0000259" key="1">
    <source>
        <dbReference type="Pfam" id="PF18962"/>
    </source>
</evidence>
<organism evidence="2 3">
    <name type="scientific">Natronogracilivirga saccharolytica</name>
    <dbReference type="NCBI Taxonomy" id="2812953"/>
    <lineage>
        <taxon>Bacteria</taxon>
        <taxon>Pseudomonadati</taxon>
        <taxon>Balneolota</taxon>
        <taxon>Balneolia</taxon>
        <taxon>Balneolales</taxon>
        <taxon>Cyclonatronaceae</taxon>
        <taxon>Natronogracilivirga</taxon>
    </lineage>
</organism>
<feature type="domain" description="Secretion system C-terminal sorting" evidence="1">
    <location>
        <begin position="788"/>
        <end position="868"/>
    </location>
</feature>
<keyword evidence="3" id="KW-1185">Reference proteome</keyword>
<comment type="caution">
    <text evidence="2">The sequence shown here is derived from an EMBL/GenBank/DDBJ whole genome shotgun (WGS) entry which is preliminary data.</text>
</comment>
<proteinExistence type="predicted"/>
<dbReference type="Proteomes" id="UP000673975">
    <property type="component" value="Unassembled WGS sequence"/>
</dbReference>
<sequence length="873" mass="97257">MPSKALLTRPAGAFTFAVLTILFAGYSIPAAQPGEQSPESPPGTPVITHPGSLETLFHTDALFQTDGRSGQLESSHGMLDMHAQGHARDEDKIIHLTDYLYREPSIKEAYEEYLRLRDQAPHELQVMQDEVVYEVGDTREFFVYNLEESEPGAAVFDEILFELRAIGEKSEIWVEQDEYQPGKIDDGVVDSMMIALEERTPPRSVNPEQGIILNNIDIFAEGNPGLVPDPAGTGKVKVLISDIQDGWDPDTGGGYTAGFFNPGDLAPRTSNSNSNEAAILYINSYPGIYTDDMPTDPSRPLSTVAHEFQHLIQAGRGNLITFMDEGQSEIAEIFNGFGSRSMVFLNDPDEVSGNVESQEQDGFLRWRTGEPEVLEDYQRAQLFHGYLYERIGLEAVGGITQSASGSPWVQYQRAIDKAEEDLEFRQVLTDFYIANWLNDVEIGNGLYGYTLPQFSGVRVSTPGRRFDSGDRPWVTNQPVRLRYGGAKYTNWRDVEDLTITLNSPSEIRHYVVAQDEHGDREVMVVDGDEISLSGMYVSVVLVSVNPVVQSASNYGSREFSYDAEWTPGEVRVVDINYAVNPLAGYVPMPMQFDEQTTFRAISVRVDPEYDGELRGVDVDLWHTDDAIEGSGVLRVALTESEQISGSGTGAVFAPSDAIAYVDLDFDELTTSTNEVDFSDFEIEMEAGRNYHFVFEVMDESDDASLLFAFDQGSNDESDANYYPVRTLLAGFDADGGVGWSRLMGDDDIDNDNDHKNLVMNTRILSRVPVDEDTPGMVETDKFELLRNYPNPFFESTEIDINIPDTVEDRIRVRVELYDVTGRRVGTIFNEELQAGVSTISFQNQNLASGVYIARMHAGDHVDTHKMTILRGPN</sequence>
<evidence type="ECO:0000313" key="3">
    <source>
        <dbReference type="Proteomes" id="UP000673975"/>
    </source>
</evidence>